<dbReference type="SUPFAM" id="SSF52047">
    <property type="entry name" value="RNI-like"/>
    <property type="match status" value="1"/>
</dbReference>
<dbReference type="Gene3D" id="3.80.10.10">
    <property type="entry name" value="Ribonuclease Inhibitor"/>
    <property type="match status" value="1"/>
</dbReference>
<reference evidence="1" key="1">
    <citation type="submission" date="2021-01" db="EMBL/GenBank/DDBJ databases">
        <authorList>
            <person name="Corre E."/>
            <person name="Pelletier E."/>
            <person name="Niang G."/>
            <person name="Scheremetjew M."/>
            <person name="Finn R."/>
            <person name="Kale V."/>
            <person name="Holt S."/>
            <person name="Cochrane G."/>
            <person name="Meng A."/>
            <person name="Brown T."/>
            <person name="Cohen L."/>
        </authorList>
    </citation>
    <scope>NUCLEOTIDE SEQUENCE</scope>
    <source>
        <strain evidence="1">CCMP1510</strain>
    </source>
</reference>
<gene>
    <name evidence="1" type="ORF">ALAG00032_LOCUS15710</name>
</gene>
<name>A0A7S3NQ66_9STRA</name>
<sequence length="293" mass="32729">MIVQKTKNCLKCFWLFSRTREEEDGVDGSYYVALKDLVDDEELVLRSVAEARVELANCRNKMLRKVNLDFDSYQEDEEDIIPKLLATLDTGSIEKLRLRATGVKPQSLSALLLSTSWSSLITLEWAWGPLTIPVCRAIADSCQSLRSLSIRFGLEPLEQIIPCLTALSPLGNQLQELALLGCGLQPKHIPQLVMHFLGPRSKLTRLSLAGCQEQENYILQAGLKHLLQAPRLPFITHLNLEACGLTLDALTLLCTNKSRLKRLSTLLILRCNLFDSSARSKLERAFGSAVVIV</sequence>
<organism evidence="1">
    <name type="scientific">Aureoumbra lagunensis</name>
    <dbReference type="NCBI Taxonomy" id="44058"/>
    <lineage>
        <taxon>Eukaryota</taxon>
        <taxon>Sar</taxon>
        <taxon>Stramenopiles</taxon>
        <taxon>Ochrophyta</taxon>
        <taxon>Pelagophyceae</taxon>
        <taxon>Pelagomonadales</taxon>
        <taxon>Aureoumbra</taxon>
    </lineage>
</organism>
<dbReference type="AlphaFoldDB" id="A0A7S3NQ66"/>
<proteinExistence type="predicted"/>
<protein>
    <submittedName>
        <fullName evidence="1">Uncharacterized protein</fullName>
    </submittedName>
</protein>
<dbReference type="InterPro" id="IPR032675">
    <property type="entry name" value="LRR_dom_sf"/>
</dbReference>
<dbReference type="EMBL" id="HBIJ01023741">
    <property type="protein sequence ID" value="CAE0374906.1"/>
    <property type="molecule type" value="Transcribed_RNA"/>
</dbReference>
<accession>A0A7S3NQ66</accession>
<evidence type="ECO:0000313" key="1">
    <source>
        <dbReference type="EMBL" id="CAE0374906.1"/>
    </source>
</evidence>